<protein>
    <submittedName>
        <fullName evidence="1">10937_t:CDS:1</fullName>
    </submittedName>
</protein>
<dbReference type="Proteomes" id="UP000789860">
    <property type="component" value="Unassembled WGS sequence"/>
</dbReference>
<proteinExistence type="predicted"/>
<evidence type="ECO:0000313" key="1">
    <source>
        <dbReference type="EMBL" id="CAG8709940.1"/>
    </source>
</evidence>
<gene>
    <name evidence="1" type="ORF">SCALOS_LOCUS10825</name>
</gene>
<evidence type="ECO:0000313" key="2">
    <source>
        <dbReference type="Proteomes" id="UP000789860"/>
    </source>
</evidence>
<keyword evidence="2" id="KW-1185">Reference proteome</keyword>
<comment type="caution">
    <text evidence="1">The sequence shown here is derived from an EMBL/GenBank/DDBJ whole genome shotgun (WGS) entry which is preliminary data.</text>
</comment>
<accession>A0ACA9PJR4</accession>
<reference evidence="1" key="1">
    <citation type="submission" date="2021-06" db="EMBL/GenBank/DDBJ databases">
        <authorList>
            <person name="Kallberg Y."/>
            <person name="Tangrot J."/>
            <person name="Rosling A."/>
        </authorList>
    </citation>
    <scope>NUCLEOTIDE SEQUENCE</scope>
    <source>
        <strain evidence="1">AU212A</strain>
    </source>
</reference>
<organism evidence="1 2">
    <name type="scientific">Scutellospora calospora</name>
    <dbReference type="NCBI Taxonomy" id="85575"/>
    <lineage>
        <taxon>Eukaryota</taxon>
        <taxon>Fungi</taxon>
        <taxon>Fungi incertae sedis</taxon>
        <taxon>Mucoromycota</taxon>
        <taxon>Glomeromycotina</taxon>
        <taxon>Glomeromycetes</taxon>
        <taxon>Diversisporales</taxon>
        <taxon>Gigasporaceae</taxon>
        <taxon>Scutellospora</taxon>
    </lineage>
</organism>
<name>A0ACA9PJR4_9GLOM</name>
<feature type="non-terminal residue" evidence="1">
    <location>
        <position position="136"/>
    </location>
</feature>
<feature type="non-terminal residue" evidence="1">
    <location>
        <position position="1"/>
    </location>
</feature>
<dbReference type="EMBL" id="CAJVPM010042746">
    <property type="protein sequence ID" value="CAG8709940.1"/>
    <property type="molecule type" value="Genomic_DNA"/>
</dbReference>
<sequence length="136" mass="16157">LLSNGIVNHTFLQMYHERLFELIIEQHCLNELMWNKAERRQNVLTQLEYVWELPSYRQKSPKITEYSYSHQIVKSICDFLLYNIKGIDVEYNGPSVSTHNRNGGQSGPRRCPDLMVSKSFRSPNHKWEFMLCEISY</sequence>